<protein>
    <submittedName>
        <fullName evidence="2">Uncharacterized protein</fullName>
    </submittedName>
</protein>
<accession>A0A2T4CHU9</accession>
<gene>
    <name evidence="2" type="ORF">M440DRAFT_1007649</name>
</gene>
<sequence length="102" mass="11508">MTPLEYSKFRDGASCPSRETPRWHNGGCGCKGLVRRSWLQCCRRSWHSGCIRPIALAPYRSRQPVCHAAERRSWGPSAGNYQSCRGGGGFRTYLHAGAMHRR</sequence>
<dbReference type="EMBL" id="KZ679126">
    <property type="protein sequence ID" value="PTB81098.1"/>
    <property type="molecule type" value="Genomic_DNA"/>
</dbReference>
<keyword evidence="3" id="KW-1185">Reference proteome</keyword>
<evidence type="ECO:0000256" key="1">
    <source>
        <dbReference type="SAM" id="MobiDB-lite"/>
    </source>
</evidence>
<evidence type="ECO:0000313" key="3">
    <source>
        <dbReference type="Proteomes" id="UP000240760"/>
    </source>
</evidence>
<dbReference type="Proteomes" id="UP000240760">
    <property type="component" value="Unassembled WGS sequence"/>
</dbReference>
<organism evidence="2 3">
    <name type="scientific">Trichoderma longibrachiatum ATCC 18648</name>
    <dbReference type="NCBI Taxonomy" id="983965"/>
    <lineage>
        <taxon>Eukaryota</taxon>
        <taxon>Fungi</taxon>
        <taxon>Dikarya</taxon>
        <taxon>Ascomycota</taxon>
        <taxon>Pezizomycotina</taxon>
        <taxon>Sordariomycetes</taxon>
        <taxon>Hypocreomycetidae</taxon>
        <taxon>Hypocreales</taxon>
        <taxon>Hypocreaceae</taxon>
        <taxon>Trichoderma</taxon>
    </lineage>
</organism>
<evidence type="ECO:0000313" key="2">
    <source>
        <dbReference type="EMBL" id="PTB81098.1"/>
    </source>
</evidence>
<proteinExistence type="predicted"/>
<reference evidence="2 3" key="1">
    <citation type="submission" date="2016-07" db="EMBL/GenBank/DDBJ databases">
        <title>Multiple horizontal gene transfer events from other fungi enriched the ability of initially mycotrophic Trichoderma (Ascomycota) to feed on dead plant biomass.</title>
        <authorList>
            <consortium name="DOE Joint Genome Institute"/>
            <person name="Aerts A."/>
            <person name="Atanasova L."/>
            <person name="Chenthamara K."/>
            <person name="Zhang J."/>
            <person name="Grujic M."/>
            <person name="Henrissat B."/>
            <person name="Kuo A."/>
            <person name="Salamov A."/>
            <person name="Lipzen A."/>
            <person name="Labutti K."/>
            <person name="Barry K."/>
            <person name="Miao Y."/>
            <person name="Rahimi M.J."/>
            <person name="Shen Q."/>
            <person name="Grigoriev I.V."/>
            <person name="Kubicek C.P."/>
            <person name="Druzhinina I.S."/>
        </authorList>
    </citation>
    <scope>NUCLEOTIDE SEQUENCE [LARGE SCALE GENOMIC DNA]</scope>
    <source>
        <strain evidence="2 3">ATCC 18648</strain>
    </source>
</reference>
<name>A0A2T4CHU9_TRILO</name>
<dbReference type="AlphaFoldDB" id="A0A2T4CHU9"/>
<feature type="region of interest" description="Disordered" evidence="1">
    <location>
        <begin position="1"/>
        <end position="21"/>
    </location>
</feature>